<evidence type="ECO:0000313" key="2">
    <source>
        <dbReference type="EMBL" id="SIS39745.1"/>
    </source>
</evidence>
<dbReference type="EMBL" id="FTOC01000002">
    <property type="protein sequence ID" value="SIS39745.1"/>
    <property type="molecule type" value="Genomic_DNA"/>
</dbReference>
<dbReference type="RefSeq" id="WP_076556965.1">
    <property type="nucleotide sequence ID" value="NZ_FTOC01000002.1"/>
</dbReference>
<organism evidence="2 3">
    <name type="scientific">Salimicrobium flavidum</name>
    <dbReference type="NCBI Taxonomy" id="570947"/>
    <lineage>
        <taxon>Bacteria</taxon>
        <taxon>Bacillati</taxon>
        <taxon>Bacillota</taxon>
        <taxon>Bacilli</taxon>
        <taxon>Bacillales</taxon>
        <taxon>Bacillaceae</taxon>
        <taxon>Salimicrobium</taxon>
    </lineage>
</organism>
<gene>
    <name evidence="2" type="ORF">SAMN05421687_10247</name>
</gene>
<name>A0A1N7IRK8_9BACI</name>
<dbReference type="AlphaFoldDB" id="A0A1N7IRK8"/>
<keyword evidence="3" id="KW-1185">Reference proteome</keyword>
<dbReference type="STRING" id="570947.SAMN05421687_10247"/>
<feature type="domain" description="Core" evidence="1">
    <location>
        <begin position="1"/>
        <end position="84"/>
    </location>
</feature>
<protein>
    <submittedName>
        <fullName evidence="2">Fe-S cluster assembly iron-binding protein IscA</fullName>
    </submittedName>
</protein>
<dbReference type="OrthoDB" id="2355011at2"/>
<accession>A0A1N7IRK8</accession>
<dbReference type="Proteomes" id="UP000187608">
    <property type="component" value="Unassembled WGS sequence"/>
</dbReference>
<reference evidence="3" key="1">
    <citation type="submission" date="2017-01" db="EMBL/GenBank/DDBJ databases">
        <authorList>
            <person name="Varghese N."/>
            <person name="Submissions S."/>
        </authorList>
    </citation>
    <scope>NUCLEOTIDE SEQUENCE [LARGE SCALE GENOMIC DNA]</scope>
    <source>
        <strain evidence="3">DSM 23127</strain>
    </source>
</reference>
<evidence type="ECO:0000259" key="1">
    <source>
        <dbReference type="Pfam" id="PF01521"/>
    </source>
</evidence>
<dbReference type="Gene3D" id="2.60.300.12">
    <property type="entry name" value="HesB-like domain"/>
    <property type="match status" value="1"/>
</dbReference>
<sequence>MKITDQAKEVLTTVLKEEQKEGLRLFSQGEGCCGPQLGLALGEAEPADKLEESNGIAVAIDPEVSSEVEGLTLDREDSEEGTRLVLLGMDECC</sequence>
<dbReference type="Pfam" id="PF01521">
    <property type="entry name" value="Fe-S_biosyn"/>
    <property type="match status" value="1"/>
</dbReference>
<dbReference type="SUPFAM" id="SSF89360">
    <property type="entry name" value="HesB-like domain"/>
    <property type="match status" value="1"/>
</dbReference>
<evidence type="ECO:0000313" key="3">
    <source>
        <dbReference type="Proteomes" id="UP000187608"/>
    </source>
</evidence>
<dbReference type="InterPro" id="IPR035903">
    <property type="entry name" value="HesB-like_dom_sf"/>
</dbReference>
<dbReference type="InterPro" id="IPR000361">
    <property type="entry name" value="ATAP_core_dom"/>
</dbReference>
<proteinExistence type="predicted"/>